<keyword evidence="5" id="KW-0227">DNA damage</keyword>
<keyword evidence="8" id="KW-0233">DNA recombination</keyword>
<keyword evidence="15" id="KW-1185">Reference proteome</keyword>
<dbReference type="GO" id="GO:0006310">
    <property type="term" value="P:DNA recombination"/>
    <property type="evidence" value="ECO:0007669"/>
    <property type="project" value="UniProtKB-KW"/>
</dbReference>
<dbReference type="GO" id="GO:0035312">
    <property type="term" value="F:5'-3' DNA exonuclease activity"/>
    <property type="evidence" value="ECO:0007669"/>
    <property type="project" value="TreeGrafter"/>
</dbReference>
<dbReference type="OrthoDB" id="262529at2759"/>
<dbReference type="AlphaFoldDB" id="A0A9Q0L5Q2"/>
<evidence type="ECO:0000256" key="6">
    <source>
        <dbReference type="ARBA" id="ARBA00022801"/>
    </source>
</evidence>
<organism evidence="14 15">
    <name type="scientific">Protea cynaroides</name>
    <dbReference type="NCBI Taxonomy" id="273540"/>
    <lineage>
        <taxon>Eukaryota</taxon>
        <taxon>Viridiplantae</taxon>
        <taxon>Streptophyta</taxon>
        <taxon>Embryophyta</taxon>
        <taxon>Tracheophyta</taxon>
        <taxon>Spermatophyta</taxon>
        <taxon>Magnoliopsida</taxon>
        <taxon>Proteales</taxon>
        <taxon>Proteaceae</taxon>
        <taxon>Protea</taxon>
    </lineage>
</organism>
<keyword evidence="4" id="KW-0255">Endonuclease</keyword>
<evidence type="ECO:0000256" key="4">
    <source>
        <dbReference type="ARBA" id="ARBA00022759"/>
    </source>
</evidence>
<keyword evidence="3" id="KW-0540">Nuclease</keyword>
<sequence>MPETMERGIVNVDRWSEQSQAYFLTHLHADHTKGLSSKWNKGPLFCSPVTAKLFPLKFPGFDLALLTVLEIGIPHSLSFVSPSTGLEILVHVTAIDAHHCPGAVMFLFRGDFGCILYTGDFRWEATSERANLGKNMLLNALRGDKVDFLYLDNTYCNPLYSFPPREFVAQQVIDVIASHPEHDIIIGINTLGKEELLVQISRALKIKIWVWPERLQTMHLLGFHDIFTTDTSLSRVRAVPCYSFSIDTLEGLNTIRPTIGIMPSGLPWVRPIEGNKDPLASLPSCYDTRNKVSADVEAHANGSQLNEKPCYALRFHRYIYTLPYSDHSCYHEIQEFIQFVQPSNIRGTVSSLVCQTDPIYHFGHLCVTNQPHERSFKKSRRGEVDGSVEITDNKPKLGFEKYSEPRGTRKKTVKCGLLHLHLRRVSALRRTRRGAKVAEDGISTD</sequence>
<evidence type="ECO:0000256" key="8">
    <source>
        <dbReference type="ARBA" id="ARBA00023172"/>
    </source>
</evidence>
<name>A0A9Q0L5Q2_9MAGN</name>
<evidence type="ECO:0000256" key="12">
    <source>
        <dbReference type="ARBA" id="ARBA00042677"/>
    </source>
</evidence>
<evidence type="ECO:0000256" key="7">
    <source>
        <dbReference type="ARBA" id="ARBA00022839"/>
    </source>
</evidence>
<dbReference type="Pfam" id="PF07522">
    <property type="entry name" value="DRMBL"/>
    <property type="match status" value="1"/>
</dbReference>
<keyword evidence="9" id="KW-0234">DNA repair</keyword>
<dbReference type="SUPFAM" id="SSF56281">
    <property type="entry name" value="Metallo-hydrolase/oxidoreductase"/>
    <property type="match status" value="1"/>
</dbReference>
<evidence type="ECO:0000256" key="3">
    <source>
        <dbReference type="ARBA" id="ARBA00022722"/>
    </source>
</evidence>
<keyword evidence="7" id="KW-0269">Exonuclease</keyword>
<reference evidence="14" key="1">
    <citation type="journal article" date="2023" name="Plant J.">
        <title>The genome of the king protea, Protea cynaroides.</title>
        <authorList>
            <person name="Chang J."/>
            <person name="Duong T.A."/>
            <person name="Schoeman C."/>
            <person name="Ma X."/>
            <person name="Roodt D."/>
            <person name="Barker N."/>
            <person name="Li Z."/>
            <person name="Van de Peer Y."/>
            <person name="Mizrachi E."/>
        </authorList>
    </citation>
    <scope>NUCLEOTIDE SEQUENCE</scope>
    <source>
        <tissue evidence="14">Young leaves</tissue>
    </source>
</reference>
<feature type="domain" description="DNA repair metallo-beta-lactamase" evidence="13">
    <location>
        <begin position="226"/>
        <end position="350"/>
    </location>
</feature>
<dbReference type="InterPro" id="IPR036866">
    <property type="entry name" value="RibonucZ/Hydroxyglut_hydro"/>
</dbReference>
<comment type="similarity">
    <text evidence="2">Belongs to the DNA repair metallo-beta-lactamase (DRMBL) family.</text>
</comment>
<dbReference type="GO" id="GO:0003684">
    <property type="term" value="F:damaged DNA binding"/>
    <property type="evidence" value="ECO:0007669"/>
    <property type="project" value="TreeGrafter"/>
</dbReference>
<dbReference type="Gene3D" id="3.40.50.12650">
    <property type="match status" value="1"/>
</dbReference>
<evidence type="ECO:0000256" key="5">
    <source>
        <dbReference type="ARBA" id="ARBA00022763"/>
    </source>
</evidence>
<dbReference type="Gene3D" id="3.60.15.10">
    <property type="entry name" value="Ribonuclease Z/Hydroxyacylglutathione hydrolase-like"/>
    <property type="match status" value="1"/>
</dbReference>
<dbReference type="PANTHER" id="PTHR23240">
    <property type="entry name" value="DNA CROSS-LINK REPAIR PROTEIN PSO2/SNM1-RELATED"/>
    <property type="match status" value="1"/>
</dbReference>
<accession>A0A9Q0L5Q2</accession>
<keyword evidence="6" id="KW-0378">Hydrolase</keyword>
<dbReference type="Proteomes" id="UP001141806">
    <property type="component" value="Unassembled WGS sequence"/>
</dbReference>
<evidence type="ECO:0000256" key="9">
    <source>
        <dbReference type="ARBA" id="ARBA00023204"/>
    </source>
</evidence>
<dbReference type="PANTHER" id="PTHR23240:SF8">
    <property type="entry name" value="PROTEIN ARTEMIS"/>
    <property type="match status" value="1"/>
</dbReference>
<dbReference type="EMBL" id="JAMYWD010000001">
    <property type="protein sequence ID" value="KAJ4982224.1"/>
    <property type="molecule type" value="Genomic_DNA"/>
</dbReference>
<evidence type="ECO:0000313" key="14">
    <source>
        <dbReference type="EMBL" id="KAJ4982224.1"/>
    </source>
</evidence>
<comment type="subcellular location">
    <subcellularLocation>
        <location evidence="1">Nucleus</location>
    </subcellularLocation>
</comment>
<dbReference type="GO" id="GO:0036297">
    <property type="term" value="P:interstrand cross-link repair"/>
    <property type="evidence" value="ECO:0007669"/>
    <property type="project" value="TreeGrafter"/>
</dbReference>
<dbReference type="GO" id="GO:0004519">
    <property type="term" value="F:endonuclease activity"/>
    <property type="evidence" value="ECO:0007669"/>
    <property type="project" value="UniProtKB-KW"/>
</dbReference>
<dbReference type="GO" id="GO:0005634">
    <property type="term" value="C:nucleus"/>
    <property type="evidence" value="ECO:0007669"/>
    <property type="project" value="UniProtKB-SubCell"/>
</dbReference>
<keyword evidence="10" id="KW-0539">Nucleus</keyword>
<evidence type="ECO:0000256" key="11">
    <source>
        <dbReference type="ARBA" id="ARBA00039759"/>
    </source>
</evidence>
<comment type="caution">
    <text evidence="14">The sequence shown here is derived from an EMBL/GenBank/DDBJ whole genome shotgun (WGS) entry which is preliminary data.</text>
</comment>
<evidence type="ECO:0000256" key="2">
    <source>
        <dbReference type="ARBA" id="ARBA00010304"/>
    </source>
</evidence>
<dbReference type="GO" id="GO:0006303">
    <property type="term" value="P:double-strand break repair via nonhomologous end joining"/>
    <property type="evidence" value="ECO:0007669"/>
    <property type="project" value="TreeGrafter"/>
</dbReference>
<evidence type="ECO:0000313" key="15">
    <source>
        <dbReference type="Proteomes" id="UP001141806"/>
    </source>
</evidence>
<evidence type="ECO:0000259" key="13">
    <source>
        <dbReference type="Pfam" id="PF07522"/>
    </source>
</evidence>
<dbReference type="InterPro" id="IPR011084">
    <property type="entry name" value="DRMBL"/>
</dbReference>
<dbReference type="FunFam" id="3.60.15.10:FF:000061">
    <property type="entry name" value="Interstrand crosslink repair protein"/>
    <property type="match status" value="1"/>
</dbReference>
<protein>
    <recommendedName>
        <fullName evidence="11">Protein artemis</fullName>
    </recommendedName>
    <alternativeName>
        <fullName evidence="12">DNA cross-link repair 1C protein</fullName>
    </alternativeName>
</protein>
<proteinExistence type="inferred from homology"/>
<evidence type="ECO:0000256" key="10">
    <source>
        <dbReference type="ARBA" id="ARBA00023242"/>
    </source>
</evidence>
<gene>
    <name evidence="14" type="ORF">NE237_033061</name>
</gene>
<evidence type="ECO:0000256" key="1">
    <source>
        <dbReference type="ARBA" id="ARBA00004123"/>
    </source>
</evidence>